<feature type="signal peptide" evidence="1">
    <location>
        <begin position="1"/>
        <end position="16"/>
    </location>
</feature>
<reference evidence="2" key="1">
    <citation type="submission" date="2023-06" db="EMBL/GenBank/DDBJ databases">
        <title>Genome-scale phylogeny and comparative genomics of the fungal order Sordariales.</title>
        <authorList>
            <consortium name="Lawrence Berkeley National Laboratory"/>
            <person name="Hensen N."/>
            <person name="Bonometti L."/>
            <person name="Westerberg I."/>
            <person name="Brannstrom I.O."/>
            <person name="Guillou S."/>
            <person name="Cros-Aarteil S."/>
            <person name="Calhoun S."/>
            <person name="Haridas S."/>
            <person name="Kuo A."/>
            <person name="Mondo S."/>
            <person name="Pangilinan J."/>
            <person name="Riley R."/>
            <person name="LaButti K."/>
            <person name="Andreopoulos B."/>
            <person name="Lipzen A."/>
            <person name="Chen C."/>
            <person name="Yanf M."/>
            <person name="Daum C."/>
            <person name="Ng V."/>
            <person name="Clum A."/>
            <person name="Steindorff A."/>
            <person name="Ohm R."/>
            <person name="Martin F."/>
            <person name="Silar P."/>
            <person name="Natvig D."/>
            <person name="Lalanne C."/>
            <person name="Gautier V."/>
            <person name="Ament-velasquez S.L."/>
            <person name="Kruys A."/>
            <person name="Hutchinson M.I."/>
            <person name="Powell A.J."/>
            <person name="Barry K."/>
            <person name="Miller A.N."/>
            <person name="Grigoriev I.V."/>
            <person name="Debuchy R."/>
            <person name="Gladieux P."/>
            <person name="Thoren M.H."/>
            <person name="Johannesson H."/>
        </authorList>
    </citation>
    <scope>NUCLEOTIDE SEQUENCE</scope>
    <source>
        <strain evidence="2">SMH3187-1</strain>
    </source>
</reference>
<comment type="caution">
    <text evidence="2">The sequence shown here is derived from an EMBL/GenBank/DDBJ whole genome shotgun (WGS) entry which is preliminary data.</text>
</comment>
<protein>
    <submittedName>
        <fullName evidence="2">Uncharacterized protein</fullName>
    </submittedName>
</protein>
<dbReference type="Proteomes" id="UP001172155">
    <property type="component" value="Unassembled WGS sequence"/>
</dbReference>
<accession>A0AA40K8Y6</accession>
<dbReference type="EMBL" id="JAUKUD010000003">
    <property type="protein sequence ID" value="KAK0750524.1"/>
    <property type="molecule type" value="Genomic_DNA"/>
</dbReference>
<evidence type="ECO:0000256" key="1">
    <source>
        <dbReference type="SAM" id="SignalP"/>
    </source>
</evidence>
<organism evidence="2 3">
    <name type="scientific">Schizothecium vesticola</name>
    <dbReference type="NCBI Taxonomy" id="314040"/>
    <lineage>
        <taxon>Eukaryota</taxon>
        <taxon>Fungi</taxon>
        <taxon>Dikarya</taxon>
        <taxon>Ascomycota</taxon>
        <taxon>Pezizomycotina</taxon>
        <taxon>Sordariomycetes</taxon>
        <taxon>Sordariomycetidae</taxon>
        <taxon>Sordariales</taxon>
        <taxon>Schizotheciaceae</taxon>
        <taxon>Schizothecium</taxon>
    </lineage>
</organism>
<feature type="chain" id="PRO_5041290878" evidence="1">
    <location>
        <begin position="17"/>
        <end position="201"/>
    </location>
</feature>
<proteinExistence type="predicted"/>
<sequence length="201" mass="21425">MLTTTFLLALSACTLAQDLPSPLLPWEITGLSTFSPSGRPGNSPYSSLFVAITDPNTIPFPSPASFQGPAISLPPISANCSVRWNAYTEQPFGWLTPCADVAPGSGRWTVEMVKGNATAEGPSATRDFRVKIVLERSMILHTGRGILSLVFEGEGAFSLGKELRMVCGGSGVCSLGLKEGTSPVLVRQVLRERKCVYGECE</sequence>
<keyword evidence="3" id="KW-1185">Reference proteome</keyword>
<evidence type="ECO:0000313" key="2">
    <source>
        <dbReference type="EMBL" id="KAK0750524.1"/>
    </source>
</evidence>
<gene>
    <name evidence="2" type="ORF">B0T18DRAFT_428453</name>
</gene>
<dbReference type="AlphaFoldDB" id="A0AA40K8Y6"/>
<evidence type="ECO:0000313" key="3">
    <source>
        <dbReference type="Proteomes" id="UP001172155"/>
    </source>
</evidence>
<keyword evidence="1" id="KW-0732">Signal</keyword>
<name>A0AA40K8Y6_9PEZI</name>